<dbReference type="Proteomes" id="UP001210865">
    <property type="component" value="Chromosome"/>
</dbReference>
<name>A0ABY7NQT4_9SPHN</name>
<proteinExistence type="predicted"/>
<keyword evidence="2" id="KW-1185">Reference proteome</keyword>
<gene>
    <name evidence="1" type="ORF">PBT88_07305</name>
</gene>
<accession>A0ABY7NQT4</accession>
<protein>
    <submittedName>
        <fullName evidence="1">Uncharacterized protein</fullName>
    </submittedName>
</protein>
<reference evidence="1 2" key="1">
    <citation type="submission" date="2022-12" db="EMBL/GenBank/DDBJ databases">
        <title>Sphingomonas abieness sp. nov., an endophytic bacterium isolated from Abies koreana.</title>
        <authorList>
            <person name="Jiang L."/>
            <person name="Lee J."/>
        </authorList>
    </citation>
    <scope>NUCLEOTIDE SEQUENCE [LARGE SCALE GENOMIC DNA]</scope>
    <source>
        <strain evidence="2">PAMB 00755</strain>
    </source>
</reference>
<dbReference type="RefSeq" id="WP_270078536.1">
    <property type="nucleotide sequence ID" value="NZ_CP115174.1"/>
</dbReference>
<evidence type="ECO:0000313" key="1">
    <source>
        <dbReference type="EMBL" id="WBO23907.1"/>
    </source>
</evidence>
<dbReference type="EMBL" id="CP115174">
    <property type="protein sequence ID" value="WBO23907.1"/>
    <property type="molecule type" value="Genomic_DNA"/>
</dbReference>
<evidence type="ECO:0000313" key="2">
    <source>
        <dbReference type="Proteomes" id="UP001210865"/>
    </source>
</evidence>
<sequence length="60" mass="6780">MTEAEKEGAAVVKRLRKEARNQWVCNNDERRYLVGLCNGIDYAADMVLAAAHLREETENG</sequence>
<organism evidence="1 2">
    <name type="scientific">Sphingomonas abietis</name>
    <dbReference type="NCBI Taxonomy" id="3012344"/>
    <lineage>
        <taxon>Bacteria</taxon>
        <taxon>Pseudomonadati</taxon>
        <taxon>Pseudomonadota</taxon>
        <taxon>Alphaproteobacteria</taxon>
        <taxon>Sphingomonadales</taxon>
        <taxon>Sphingomonadaceae</taxon>
        <taxon>Sphingomonas</taxon>
    </lineage>
</organism>